<keyword evidence="3" id="KW-1185">Reference proteome</keyword>
<dbReference type="HOGENOM" id="CLU_2878617_0_0_10"/>
<feature type="transmembrane region" description="Helical" evidence="1">
    <location>
        <begin position="35"/>
        <end position="52"/>
    </location>
</feature>
<name>W8VNE9_9FLAO</name>
<proteinExistence type="predicted"/>
<keyword evidence="1" id="KW-0472">Membrane</keyword>
<gene>
    <name evidence="2" type="ORF">NMS_0410</name>
</gene>
<dbReference type="KEGG" id="nmf:NMS_0410"/>
<dbReference type="AlphaFoldDB" id="W8VNE9"/>
<accession>W8VNE9</accession>
<dbReference type="Proteomes" id="UP000031760">
    <property type="component" value="Chromosome"/>
</dbReference>
<evidence type="ECO:0000313" key="3">
    <source>
        <dbReference type="Proteomes" id="UP000031760"/>
    </source>
</evidence>
<keyword evidence="1" id="KW-0812">Transmembrane</keyword>
<keyword evidence="1" id="KW-1133">Transmembrane helix</keyword>
<sequence length="66" mass="6892">MIKILAVIMAVGGAIALILGVLSIFGSLALGAGQWPSVILGVIFFFAGISLLKYRKDTDVISAENK</sequence>
<reference evidence="2 3" key="1">
    <citation type="journal article" date="2014" name="Proc. Natl. Acad. Sci. U.S.A.">
        <title>Functional characterization of flavobacteria rhodopsins reveals a unique class of light-driven chloride pump in bacteria.</title>
        <authorList>
            <person name="Yoshizawa S."/>
            <person name="Kumagai Y."/>
            <person name="Kim H."/>
            <person name="Ogura Y."/>
            <person name="Hayashi T."/>
            <person name="Iwasaki W."/>
            <person name="DeLong E.F."/>
            <person name="Kogure K."/>
        </authorList>
    </citation>
    <scope>NUCLEOTIDE SEQUENCE [LARGE SCALE GENOMIC DNA]</scope>
    <source>
        <strain evidence="2 3">S1-08</strain>
    </source>
</reference>
<organism evidence="2 3">
    <name type="scientific">Nonlabens marinus S1-08</name>
    <dbReference type="NCBI Taxonomy" id="1454201"/>
    <lineage>
        <taxon>Bacteria</taxon>
        <taxon>Pseudomonadati</taxon>
        <taxon>Bacteroidota</taxon>
        <taxon>Flavobacteriia</taxon>
        <taxon>Flavobacteriales</taxon>
        <taxon>Flavobacteriaceae</taxon>
        <taxon>Nonlabens</taxon>
    </lineage>
</organism>
<protein>
    <submittedName>
        <fullName evidence="2">Uncharacterized protein</fullName>
    </submittedName>
</protein>
<dbReference type="EMBL" id="AP014548">
    <property type="protein sequence ID" value="BAO54419.1"/>
    <property type="molecule type" value="Genomic_DNA"/>
</dbReference>
<dbReference type="RefSeq" id="WP_041495144.1">
    <property type="nucleotide sequence ID" value="NZ_AP014548.1"/>
</dbReference>
<evidence type="ECO:0000256" key="1">
    <source>
        <dbReference type="SAM" id="Phobius"/>
    </source>
</evidence>
<evidence type="ECO:0000313" key="2">
    <source>
        <dbReference type="EMBL" id="BAO54419.1"/>
    </source>
</evidence>
<dbReference type="OrthoDB" id="1453816at2"/>
<feature type="transmembrane region" description="Helical" evidence="1">
    <location>
        <begin position="7"/>
        <end position="29"/>
    </location>
</feature>